<accession>A0A3M7PAC1</accession>
<reference evidence="1 2" key="1">
    <citation type="journal article" date="2018" name="Sci. Rep.">
        <title>Genomic signatures of local adaptation to the degree of environmental predictability in rotifers.</title>
        <authorList>
            <person name="Franch-Gras L."/>
            <person name="Hahn C."/>
            <person name="Garcia-Roger E.M."/>
            <person name="Carmona M.J."/>
            <person name="Serra M."/>
            <person name="Gomez A."/>
        </authorList>
    </citation>
    <scope>NUCLEOTIDE SEQUENCE [LARGE SCALE GENOMIC DNA]</scope>
    <source>
        <strain evidence="1">HYR1</strain>
    </source>
</reference>
<evidence type="ECO:0000313" key="1">
    <source>
        <dbReference type="EMBL" id="RMZ95983.1"/>
    </source>
</evidence>
<proteinExistence type="predicted"/>
<comment type="caution">
    <text evidence="1">The sequence shown here is derived from an EMBL/GenBank/DDBJ whole genome shotgun (WGS) entry which is preliminary data.</text>
</comment>
<sequence>MKKKGKLTKTIHKIRHRKIKIKRPINDVIRYIKVRGMILISNKRSFSPSIIDRRNIFHGFMIKVIYGVQYIIHSEILILKEKKNQISLYLLFDD</sequence>
<dbReference type="Proteomes" id="UP000276133">
    <property type="component" value="Unassembled WGS sequence"/>
</dbReference>
<protein>
    <submittedName>
        <fullName evidence="1">Uncharacterized protein</fullName>
    </submittedName>
</protein>
<gene>
    <name evidence="1" type="ORF">BpHYR1_013732</name>
</gene>
<organism evidence="1 2">
    <name type="scientific">Brachionus plicatilis</name>
    <name type="common">Marine rotifer</name>
    <name type="synonym">Brachionus muelleri</name>
    <dbReference type="NCBI Taxonomy" id="10195"/>
    <lineage>
        <taxon>Eukaryota</taxon>
        <taxon>Metazoa</taxon>
        <taxon>Spiralia</taxon>
        <taxon>Gnathifera</taxon>
        <taxon>Rotifera</taxon>
        <taxon>Eurotatoria</taxon>
        <taxon>Monogononta</taxon>
        <taxon>Pseudotrocha</taxon>
        <taxon>Ploima</taxon>
        <taxon>Brachionidae</taxon>
        <taxon>Brachionus</taxon>
    </lineage>
</organism>
<name>A0A3M7PAC1_BRAPC</name>
<keyword evidence="2" id="KW-1185">Reference proteome</keyword>
<dbReference type="AlphaFoldDB" id="A0A3M7PAC1"/>
<evidence type="ECO:0000313" key="2">
    <source>
        <dbReference type="Proteomes" id="UP000276133"/>
    </source>
</evidence>
<dbReference type="EMBL" id="REGN01012316">
    <property type="protein sequence ID" value="RMZ95983.1"/>
    <property type="molecule type" value="Genomic_DNA"/>
</dbReference>